<dbReference type="EMBL" id="OFSP01000016">
    <property type="protein sequence ID" value="SOY50704.1"/>
    <property type="molecule type" value="Genomic_DNA"/>
</dbReference>
<dbReference type="AlphaFoldDB" id="A0A975X0T2"/>
<proteinExistence type="predicted"/>
<protein>
    <submittedName>
        <fullName evidence="1">Uncharacterized protein</fullName>
    </submittedName>
</protein>
<name>A0A975X0T2_9BURK</name>
<gene>
    <name evidence="1" type="ORF">CBM2589_B230102</name>
</gene>
<accession>A0A975X0T2</accession>
<dbReference type="Proteomes" id="UP000256297">
    <property type="component" value="Chromosome CBM2589_b"/>
</dbReference>
<evidence type="ECO:0000313" key="2">
    <source>
        <dbReference type="Proteomes" id="UP000256297"/>
    </source>
</evidence>
<evidence type="ECO:0000313" key="1">
    <source>
        <dbReference type="EMBL" id="SOY50704.1"/>
    </source>
</evidence>
<organism evidence="1 2">
    <name type="scientific">Cupriavidus taiwanensis</name>
    <dbReference type="NCBI Taxonomy" id="164546"/>
    <lineage>
        <taxon>Bacteria</taxon>
        <taxon>Pseudomonadati</taxon>
        <taxon>Pseudomonadota</taxon>
        <taxon>Betaproteobacteria</taxon>
        <taxon>Burkholderiales</taxon>
        <taxon>Burkholderiaceae</taxon>
        <taxon>Cupriavidus</taxon>
    </lineage>
</organism>
<comment type="caution">
    <text evidence="1">The sequence shown here is derived from an EMBL/GenBank/DDBJ whole genome shotgun (WGS) entry which is preliminary data.</text>
</comment>
<reference evidence="1 2" key="1">
    <citation type="submission" date="2018-01" db="EMBL/GenBank/DDBJ databases">
        <authorList>
            <person name="Clerissi C."/>
        </authorList>
    </citation>
    <scope>NUCLEOTIDE SEQUENCE [LARGE SCALE GENOMIC DNA]</scope>
    <source>
        <strain evidence="1">Cupriavidus taiwanensis STM 3521</strain>
    </source>
</reference>
<sequence length="39" mass="4348">MKNGSYFGSYFFARRGSLALFAECFESVEQENCVCGVLS</sequence>